<evidence type="ECO:0000256" key="5">
    <source>
        <dbReference type="ARBA" id="ARBA00023125"/>
    </source>
</evidence>
<reference evidence="10" key="2">
    <citation type="submission" date="2004-02" db="EMBL/GenBank/DDBJ databases">
        <authorList>
            <consortium name="Genoscope"/>
            <consortium name="Whitehead Institute Centre for Genome Research"/>
        </authorList>
    </citation>
    <scope>NUCLEOTIDE SEQUENCE</scope>
</reference>
<evidence type="ECO:0000256" key="2">
    <source>
        <dbReference type="ARBA" id="ARBA00022771"/>
    </source>
</evidence>
<accession>Q4TG33</accession>
<comment type="caution">
    <text evidence="10">The sequence shown here is derived from an EMBL/GenBank/DDBJ whole genome shotgun (WGS) entry which is preliminary data.</text>
</comment>
<dbReference type="GO" id="GO:0030154">
    <property type="term" value="P:cell differentiation"/>
    <property type="evidence" value="ECO:0007669"/>
    <property type="project" value="TreeGrafter"/>
</dbReference>
<dbReference type="GO" id="GO:0000122">
    <property type="term" value="P:negative regulation of transcription by RNA polymerase II"/>
    <property type="evidence" value="ECO:0007669"/>
    <property type="project" value="TreeGrafter"/>
</dbReference>
<feature type="domain" description="Nuclear receptor" evidence="9">
    <location>
        <begin position="12"/>
        <end position="35"/>
    </location>
</feature>
<keyword evidence="5" id="KW-0238">DNA-binding</keyword>
<dbReference type="Gene3D" id="3.30.50.10">
    <property type="entry name" value="Erythroid Transcription Factor GATA-1, subunit A"/>
    <property type="match status" value="1"/>
</dbReference>
<dbReference type="GO" id="GO:0048384">
    <property type="term" value="P:retinoic acid receptor signaling pathway"/>
    <property type="evidence" value="ECO:0007669"/>
    <property type="project" value="TreeGrafter"/>
</dbReference>
<evidence type="ECO:0000256" key="6">
    <source>
        <dbReference type="ARBA" id="ARBA00023163"/>
    </source>
</evidence>
<dbReference type="PANTHER" id="PTHR24082">
    <property type="entry name" value="NUCLEAR HORMONE RECEPTOR"/>
    <property type="match status" value="1"/>
</dbReference>
<dbReference type="InterPro" id="IPR050234">
    <property type="entry name" value="Nuclear_hormone_rcpt_NR1"/>
</dbReference>
<evidence type="ECO:0000313" key="10">
    <source>
        <dbReference type="EMBL" id="CAF88149.1"/>
    </source>
</evidence>
<dbReference type="GO" id="GO:0045944">
    <property type="term" value="P:positive regulation of transcription by RNA polymerase II"/>
    <property type="evidence" value="ECO:0007669"/>
    <property type="project" value="TreeGrafter"/>
</dbReference>
<reference evidence="10" key="1">
    <citation type="journal article" date="2004" name="Nature">
        <title>Genome duplication in the teleost fish Tetraodon nigroviridis reveals the early vertebrate proto-karyotype.</title>
        <authorList>
            <person name="Jaillon O."/>
            <person name="Aury J.-M."/>
            <person name="Brunet F."/>
            <person name="Petit J.-L."/>
            <person name="Stange-Thomann N."/>
            <person name="Mauceli E."/>
            <person name="Bouneau L."/>
            <person name="Fischer C."/>
            <person name="Ozouf-Costaz C."/>
            <person name="Bernot A."/>
            <person name="Nicaud S."/>
            <person name="Jaffe D."/>
            <person name="Fisher S."/>
            <person name="Lutfalla G."/>
            <person name="Dossat C."/>
            <person name="Segurens B."/>
            <person name="Dasilva C."/>
            <person name="Salanoubat M."/>
            <person name="Levy M."/>
            <person name="Boudet N."/>
            <person name="Castellano S."/>
            <person name="Anthouard V."/>
            <person name="Jubin C."/>
            <person name="Castelli V."/>
            <person name="Katinka M."/>
            <person name="Vacherie B."/>
            <person name="Biemont C."/>
            <person name="Skalli Z."/>
            <person name="Cattolico L."/>
            <person name="Poulain J."/>
            <person name="De Berardinis V."/>
            <person name="Cruaud C."/>
            <person name="Duprat S."/>
            <person name="Brottier P."/>
            <person name="Coutanceau J.-P."/>
            <person name="Gouzy J."/>
            <person name="Parra G."/>
            <person name="Lardier G."/>
            <person name="Chapple C."/>
            <person name="McKernan K.J."/>
            <person name="McEwan P."/>
            <person name="Bosak S."/>
            <person name="Kellis M."/>
            <person name="Volff J.-N."/>
            <person name="Guigo R."/>
            <person name="Zody M.C."/>
            <person name="Mesirov J."/>
            <person name="Lindblad-Toh K."/>
            <person name="Birren B."/>
            <person name="Nusbaum C."/>
            <person name="Kahn D."/>
            <person name="Robinson-Rechavi M."/>
            <person name="Laudet V."/>
            <person name="Schachter V."/>
            <person name="Quetier F."/>
            <person name="Saurin W."/>
            <person name="Scarpelli C."/>
            <person name="Wincker P."/>
            <person name="Lander E.S."/>
            <person name="Weissenbach J."/>
            <person name="Roest Crollius H."/>
        </authorList>
    </citation>
    <scope>NUCLEOTIDE SEQUENCE [LARGE SCALE GENOMIC DNA]</scope>
</reference>
<keyword evidence="2" id="KW-0863">Zinc-finger</keyword>
<keyword evidence="3" id="KW-0862">Zinc</keyword>
<dbReference type="GO" id="GO:0004879">
    <property type="term" value="F:nuclear receptor activity"/>
    <property type="evidence" value="ECO:0007669"/>
    <property type="project" value="TreeGrafter"/>
</dbReference>
<evidence type="ECO:0000256" key="4">
    <source>
        <dbReference type="ARBA" id="ARBA00023015"/>
    </source>
</evidence>
<evidence type="ECO:0000256" key="1">
    <source>
        <dbReference type="ARBA" id="ARBA00022723"/>
    </source>
</evidence>
<keyword evidence="6" id="KW-0804">Transcription</keyword>
<feature type="non-terminal residue" evidence="10">
    <location>
        <position position="83"/>
    </location>
</feature>
<keyword evidence="1" id="KW-0479">Metal-binding</keyword>
<dbReference type="OrthoDB" id="8791929at2759"/>
<dbReference type="Pfam" id="PF00105">
    <property type="entry name" value="zf-C4"/>
    <property type="match status" value="1"/>
</dbReference>
<dbReference type="InterPro" id="IPR013088">
    <property type="entry name" value="Znf_NHR/GATA"/>
</dbReference>
<evidence type="ECO:0000256" key="7">
    <source>
        <dbReference type="ARBA" id="ARBA00023170"/>
    </source>
</evidence>
<dbReference type="SUPFAM" id="SSF57716">
    <property type="entry name" value="Glucocorticoid receptor-like (DNA-binding domain)"/>
    <property type="match status" value="1"/>
</dbReference>
<evidence type="ECO:0000256" key="3">
    <source>
        <dbReference type="ARBA" id="ARBA00022833"/>
    </source>
</evidence>
<dbReference type="KEGG" id="tng:GSTEN00001309G001"/>
<sequence>GYVPSYLDKDELCVVCGDKATGYHYRCITCEGCKVRTDGGGAEPTQGVAEGGAVSAGLLQTDHPEEPQPHLRLQVPGQVCDRQ</sequence>
<gene>
    <name evidence="10" type="ORF">GSTENG00001309001</name>
</gene>
<dbReference type="GO" id="GO:0008270">
    <property type="term" value="F:zinc ion binding"/>
    <property type="evidence" value="ECO:0007669"/>
    <property type="project" value="UniProtKB-KW"/>
</dbReference>
<organism evidence="10">
    <name type="scientific">Tetraodon nigroviridis</name>
    <name type="common">Spotted green pufferfish</name>
    <name type="synonym">Chelonodon nigroviridis</name>
    <dbReference type="NCBI Taxonomy" id="99883"/>
    <lineage>
        <taxon>Eukaryota</taxon>
        <taxon>Metazoa</taxon>
        <taxon>Chordata</taxon>
        <taxon>Craniata</taxon>
        <taxon>Vertebrata</taxon>
        <taxon>Euteleostomi</taxon>
        <taxon>Actinopterygii</taxon>
        <taxon>Neopterygii</taxon>
        <taxon>Teleostei</taxon>
        <taxon>Neoteleostei</taxon>
        <taxon>Acanthomorphata</taxon>
        <taxon>Eupercaria</taxon>
        <taxon>Tetraodontiformes</taxon>
        <taxon>Tetradontoidea</taxon>
        <taxon>Tetraodontidae</taxon>
        <taxon>Tetraodon</taxon>
    </lineage>
</organism>
<dbReference type="GO" id="GO:0090575">
    <property type="term" value="C:RNA polymerase II transcription regulator complex"/>
    <property type="evidence" value="ECO:0007669"/>
    <property type="project" value="TreeGrafter"/>
</dbReference>
<proteinExistence type="predicted"/>
<keyword evidence="4" id="KW-0805">Transcription regulation</keyword>
<keyword evidence="8" id="KW-0539">Nucleus</keyword>
<name>Q4TG33_TETNG</name>
<dbReference type="EMBL" id="CAAE01003953">
    <property type="protein sequence ID" value="CAF88149.1"/>
    <property type="molecule type" value="Genomic_DNA"/>
</dbReference>
<dbReference type="GO" id="GO:0000978">
    <property type="term" value="F:RNA polymerase II cis-regulatory region sequence-specific DNA binding"/>
    <property type="evidence" value="ECO:0007669"/>
    <property type="project" value="TreeGrafter"/>
</dbReference>
<keyword evidence="7" id="KW-0675">Receptor</keyword>
<dbReference type="PANTHER" id="PTHR24082:SF210">
    <property type="entry name" value="THYROID HORMONE RECEPTOR BETA"/>
    <property type="match status" value="1"/>
</dbReference>
<dbReference type="GO" id="GO:0002154">
    <property type="term" value="P:thyroid hormone receptor signaling pathway"/>
    <property type="evidence" value="ECO:0007669"/>
    <property type="project" value="TreeGrafter"/>
</dbReference>
<evidence type="ECO:0000259" key="9">
    <source>
        <dbReference type="Pfam" id="PF00105"/>
    </source>
</evidence>
<protein>
    <submittedName>
        <fullName evidence="10">(spotted green pufferfish) hypothetical protein</fullName>
    </submittedName>
</protein>
<feature type="non-terminal residue" evidence="10">
    <location>
        <position position="1"/>
    </location>
</feature>
<evidence type="ECO:0000256" key="8">
    <source>
        <dbReference type="ARBA" id="ARBA00023242"/>
    </source>
</evidence>
<dbReference type="InterPro" id="IPR001628">
    <property type="entry name" value="Znf_hrmn_rcpt"/>
</dbReference>
<dbReference type="AlphaFoldDB" id="Q4TG33"/>